<protein>
    <submittedName>
        <fullName evidence="9">Flagellar biosynthesis protein FliR</fullName>
    </submittedName>
</protein>
<keyword evidence="4 8" id="KW-0812">Transmembrane</keyword>
<keyword evidence="9" id="KW-0969">Cilium</keyword>
<dbReference type="InterPro" id="IPR006303">
    <property type="entry name" value="FliR"/>
</dbReference>
<dbReference type="GO" id="GO:0006605">
    <property type="term" value="P:protein targeting"/>
    <property type="evidence" value="ECO:0007669"/>
    <property type="project" value="InterPro"/>
</dbReference>
<dbReference type="GO" id="GO:0005886">
    <property type="term" value="C:plasma membrane"/>
    <property type="evidence" value="ECO:0007669"/>
    <property type="project" value="UniProtKB-SubCell"/>
</dbReference>
<keyword evidence="6 8" id="KW-0472">Membrane</keyword>
<name>A0A3B0TZG0_9ZZZZ</name>
<comment type="subcellular location">
    <subcellularLocation>
        <location evidence="1">Bacterial flagellum basal body</location>
    </subcellularLocation>
    <subcellularLocation>
        <location evidence="2">Cell membrane</location>
        <topology evidence="2">Multi-pass membrane protein</topology>
    </subcellularLocation>
</comment>
<feature type="transmembrane region" description="Helical" evidence="8">
    <location>
        <begin position="39"/>
        <end position="58"/>
    </location>
</feature>
<feature type="transmembrane region" description="Helical" evidence="8">
    <location>
        <begin position="125"/>
        <end position="153"/>
    </location>
</feature>
<evidence type="ECO:0000313" key="9">
    <source>
        <dbReference type="EMBL" id="VAW19752.1"/>
    </source>
</evidence>
<dbReference type="PRINTS" id="PR00953">
    <property type="entry name" value="TYPE3IMRPROT"/>
</dbReference>
<keyword evidence="3" id="KW-1003">Cell membrane</keyword>
<dbReference type="GO" id="GO:0044780">
    <property type="term" value="P:bacterial-type flagellum assembly"/>
    <property type="evidence" value="ECO:0007669"/>
    <property type="project" value="InterPro"/>
</dbReference>
<keyword evidence="9" id="KW-0966">Cell projection</keyword>
<organism evidence="9">
    <name type="scientific">hydrothermal vent metagenome</name>
    <dbReference type="NCBI Taxonomy" id="652676"/>
    <lineage>
        <taxon>unclassified sequences</taxon>
        <taxon>metagenomes</taxon>
        <taxon>ecological metagenomes</taxon>
    </lineage>
</organism>
<evidence type="ECO:0000256" key="4">
    <source>
        <dbReference type="ARBA" id="ARBA00022692"/>
    </source>
</evidence>
<feature type="transmembrane region" description="Helical" evidence="8">
    <location>
        <begin position="12"/>
        <end position="33"/>
    </location>
</feature>
<dbReference type="EMBL" id="UOEQ01000235">
    <property type="protein sequence ID" value="VAW19752.1"/>
    <property type="molecule type" value="Genomic_DNA"/>
</dbReference>
<dbReference type="GO" id="GO:0009425">
    <property type="term" value="C:bacterial-type flagellum basal body"/>
    <property type="evidence" value="ECO:0007669"/>
    <property type="project" value="UniProtKB-SubCell"/>
</dbReference>
<evidence type="ECO:0000256" key="8">
    <source>
        <dbReference type="SAM" id="Phobius"/>
    </source>
</evidence>
<dbReference type="AlphaFoldDB" id="A0A3B0TZG0"/>
<keyword evidence="9" id="KW-0282">Flagellum</keyword>
<evidence type="ECO:0000256" key="6">
    <source>
        <dbReference type="ARBA" id="ARBA00023136"/>
    </source>
</evidence>
<gene>
    <name evidence="9" type="ORF">MNBD_ALPHA11-186</name>
</gene>
<keyword evidence="7" id="KW-0975">Bacterial flagellum</keyword>
<sequence length="255" mass="27397">MNVSLDLLPQMAFLLLLVFGRVGTMLMLAPALGEQTIPANLRLGFALIFSLVVFPLVSERMPPMPSSIPAMGIMLIREILVGLVLGGIARMIVMATQTAGAIIAFQSGLSAATANDPSQPGVQGAMIGNFLTLVAITLVFVTDLHYLVLAAILDSYTYFPPTGSIMLEDAMIAALAAFSGAFIVGVQMSAPFLVFGLVFNLGLGLMARLMMQLQVYFIAMPANVGIGFLLLMVLLSSMMIWYLSHFERFFIMFAS</sequence>
<dbReference type="InterPro" id="IPR002010">
    <property type="entry name" value="T3SS_IM_R"/>
</dbReference>
<dbReference type="Pfam" id="PF01311">
    <property type="entry name" value="Bac_export_1"/>
    <property type="match status" value="1"/>
</dbReference>
<dbReference type="NCBIfam" id="TIGR01400">
    <property type="entry name" value="fliR"/>
    <property type="match status" value="1"/>
</dbReference>
<accession>A0A3B0TZG0</accession>
<proteinExistence type="predicted"/>
<evidence type="ECO:0000256" key="3">
    <source>
        <dbReference type="ARBA" id="ARBA00022475"/>
    </source>
</evidence>
<evidence type="ECO:0000256" key="1">
    <source>
        <dbReference type="ARBA" id="ARBA00004117"/>
    </source>
</evidence>
<keyword evidence="5 8" id="KW-1133">Transmembrane helix</keyword>
<feature type="transmembrane region" description="Helical" evidence="8">
    <location>
        <begin position="165"/>
        <end position="186"/>
    </location>
</feature>
<feature type="transmembrane region" description="Helical" evidence="8">
    <location>
        <begin position="222"/>
        <end position="243"/>
    </location>
</feature>
<dbReference type="PANTHER" id="PTHR30065">
    <property type="entry name" value="FLAGELLAR BIOSYNTHETIC PROTEIN FLIR"/>
    <property type="match status" value="1"/>
</dbReference>
<evidence type="ECO:0000256" key="2">
    <source>
        <dbReference type="ARBA" id="ARBA00004651"/>
    </source>
</evidence>
<evidence type="ECO:0000256" key="5">
    <source>
        <dbReference type="ARBA" id="ARBA00022989"/>
    </source>
</evidence>
<evidence type="ECO:0000256" key="7">
    <source>
        <dbReference type="ARBA" id="ARBA00023143"/>
    </source>
</evidence>
<dbReference type="PANTHER" id="PTHR30065:SF8">
    <property type="entry name" value="FLAGELLAR BIOSYNTHETIC PROTEIN FLIR"/>
    <property type="match status" value="1"/>
</dbReference>
<reference evidence="9" key="1">
    <citation type="submission" date="2018-06" db="EMBL/GenBank/DDBJ databases">
        <authorList>
            <person name="Zhirakovskaya E."/>
        </authorList>
    </citation>
    <scope>NUCLEOTIDE SEQUENCE</scope>
</reference>